<dbReference type="Proteomes" id="UP001610563">
    <property type="component" value="Unassembled WGS sequence"/>
</dbReference>
<gene>
    <name evidence="1" type="ORF">BJX66DRAFT_312304</name>
</gene>
<dbReference type="PANTHER" id="PTHR35179">
    <property type="entry name" value="PROTEIN CBG02620"/>
    <property type="match status" value="1"/>
</dbReference>
<reference evidence="1 2" key="1">
    <citation type="submission" date="2024-07" db="EMBL/GenBank/DDBJ databases">
        <title>Section-level genome sequencing and comparative genomics of Aspergillus sections Usti and Cavernicolus.</title>
        <authorList>
            <consortium name="Lawrence Berkeley National Laboratory"/>
            <person name="Nybo J.L."/>
            <person name="Vesth T.C."/>
            <person name="Theobald S."/>
            <person name="Frisvad J.C."/>
            <person name="Larsen T.O."/>
            <person name="Kjaerboelling I."/>
            <person name="Rothschild-Mancinelli K."/>
            <person name="Lyhne E.K."/>
            <person name="Kogle M.E."/>
            <person name="Barry K."/>
            <person name="Clum A."/>
            <person name="Na H."/>
            <person name="Ledsgaard L."/>
            <person name="Lin J."/>
            <person name="Lipzen A."/>
            <person name="Kuo A."/>
            <person name="Riley R."/>
            <person name="Mondo S."/>
            <person name="Labutti K."/>
            <person name="Haridas S."/>
            <person name="Pangalinan J."/>
            <person name="Salamov A.A."/>
            <person name="Simmons B.A."/>
            <person name="Magnuson J.K."/>
            <person name="Chen J."/>
            <person name="Drula E."/>
            <person name="Henrissat B."/>
            <person name="Wiebenga A."/>
            <person name="Lubbers R.J."/>
            <person name="Gomes A.C."/>
            <person name="Makela M.R."/>
            <person name="Stajich J."/>
            <person name="Grigoriev I.V."/>
            <person name="Mortensen U.H."/>
            <person name="De Vries R.P."/>
            <person name="Baker S.E."/>
            <person name="Andersen M.R."/>
        </authorList>
    </citation>
    <scope>NUCLEOTIDE SEQUENCE [LARGE SCALE GENOMIC DNA]</scope>
    <source>
        <strain evidence="1 2">CBS 209.92</strain>
    </source>
</reference>
<protein>
    <submittedName>
        <fullName evidence="1">Uncharacterized protein</fullName>
    </submittedName>
</protein>
<keyword evidence="2" id="KW-1185">Reference proteome</keyword>
<evidence type="ECO:0000313" key="1">
    <source>
        <dbReference type="EMBL" id="KAL2786758.1"/>
    </source>
</evidence>
<sequence>MFDLKTRSARKVYTDVLKGELPRLWFAQVPNFIVGFHNRGVFSDVRVENVQREVEEWEEEQKPQLKKLAALLRTLIAFGRGQPSGRFELVFEGGDSALELRVVGGVASCCISD</sequence>
<proteinExistence type="predicted"/>
<organism evidence="1 2">
    <name type="scientific">Aspergillus keveii</name>
    <dbReference type="NCBI Taxonomy" id="714993"/>
    <lineage>
        <taxon>Eukaryota</taxon>
        <taxon>Fungi</taxon>
        <taxon>Dikarya</taxon>
        <taxon>Ascomycota</taxon>
        <taxon>Pezizomycotina</taxon>
        <taxon>Eurotiomycetes</taxon>
        <taxon>Eurotiomycetidae</taxon>
        <taxon>Eurotiales</taxon>
        <taxon>Aspergillaceae</taxon>
        <taxon>Aspergillus</taxon>
        <taxon>Aspergillus subgen. Nidulantes</taxon>
    </lineage>
</organism>
<evidence type="ECO:0000313" key="2">
    <source>
        <dbReference type="Proteomes" id="UP001610563"/>
    </source>
</evidence>
<dbReference type="EMBL" id="JBFTWV010000111">
    <property type="protein sequence ID" value="KAL2786758.1"/>
    <property type="molecule type" value="Genomic_DNA"/>
</dbReference>
<dbReference type="PANTHER" id="PTHR35179:SF2">
    <property type="entry name" value="START DOMAIN-CONTAINING PROTEIN"/>
    <property type="match status" value="1"/>
</dbReference>
<name>A0ABR4FU12_9EURO</name>
<accession>A0ABR4FU12</accession>
<comment type="caution">
    <text evidence="1">The sequence shown here is derived from an EMBL/GenBank/DDBJ whole genome shotgun (WGS) entry which is preliminary data.</text>
</comment>